<dbReference type="PANTHER" id="PTHR17616:SF8">
    <property type="entry name" value="TRANSCRIPTIONAL COACTIVATOR YORKIE"/>
    <property type="match status" value="1"/>
</dbReference>
<name>A0A6J8BAN2_MYTCO</name>
<keyword evidence="7" id="KW-1185">Reference proteome</keyword>
<keyword evidence="4" id="KW-0539">Nucleus</keyword>
<dbReference type="Proteomes" id="UP000507470">
    <property type="component" value="Unassembled WGS sequence"/>
</dbReference>
<dbReference type="GO" id="GO:0045944">
    <property type="term" value="P:positive regulation of transcription by RNA polymerase II"/>
    <property type="evidence" value="ECO:0007669"/>
    <property type="project" value="TreeGrafter"/>
</dbReference>
<proteinExistence type="predicted"/>
<dbReference type="OrthoDB" id="2020426at2759"/>
<dbReference type="Pfam" id="PF00397">
    <property type="entry name" value="WW"/>
    <property type="match status" value="1"/>
</dbReference>
<dbReference type="AlphaFoldDB" id="A0A6J8BAN2"/>
<dbReference type="InterPro" id="IPR001202">
    <property type="entry name" value="WW_dom"/>
</dbReference>
<accession>A0A6J8BAN2</accession>
<dbReference type="Gene3D" id="2.20.70.10">
    <property type="match status" value="2"/>
</dbReference>
<feature type="domain" description="WW" evidence="5">
    <location>
        <begin position="163"/>
        <end position="196"/>
    </location>
</feature>
<evidence type="ECO:0000256" key="3">
    <source>
        <dbReference type="ARBA" id="ARBA00022490"/>
    </source>
</evidence>
<protein>
    <recommendedName>
        <fullName evidence="5">WW domain-containing protein</fullName>
    </recommendedName>
</protein>
<gene>
    <name evidence="6" type="ORF">MCOR_15971</name>
</gene>
<dbReference type="GO" id="GO:0003713">
    <property type="term" value="F:transcription coactivator activity"/>
    <property type="evidence" value="ECO:0007669"/>
    <property type="project" value="TreeGrafter"/>
</dbReference>
<dbReference type="CDD" id="cd00201">
    <property type="entry name" value="WW"/>
    <property type="match status" value="1"/>
</dbReference>
<reference evidence="6 7" key="1">
    <citation type="submission" date="2020-06" db="EMBL/GenBank/DDBJ databases">
        <authorList>
            <person name="Li R."/>
            <person name="Bekaert M."/>
        </authorList>
    </citation>
    <scope>NUCLEOTIDE SEQUENCE [LARGE SCALE GENOMIC DNA]</scope>
    <source>
        <strain evidence="7">wild</strain>
    </source>
</reference>
<dbReference type="InterPro" id="IPR051583">
    <property type="entry name" value="YAP1"/>
</dbReference>
<dbReference type="PROSITE" id="PS01159">
    <property type="entry name" value="WW_DOMAIN_1"/>
    <property type="match status" value="1"/>
</dbReference>
<evidence type="ECO:0000313" key="7">
    <source>
        <dbReference type="Proteomes" id="UP000507470"/>
    </source>
</evidence>
<comment type="subcellular location">
    <subcellularLocation>
        <location evidence="2">Cytoplasm</location>
    </subcellularLocation>
    <subcellularLocation>
        <location evidence="1">Nucleus</location>
    </subcellularLocation>
</comment>
<dbReference type="SMART" id="SM00456">
    <property type="entry name" value="WW"/>
    <property type="match status" value="1"/>
</dbReference>
<evidence type="ECO:0000256" key="1">
    <source>
        <dbReference type="ARBA" id="ARBA00004123"/>
    </source>
</evidence>
<evidence type="ECO:0000256" key="2">
    <source>
        <dbReference type="ARBA" id="ARBA00004496"/>
    </source>
</evidence>
<keyword evidence="3" id="KW-0963">Cytoplasm</keyword>
<dbReference type="PROSITE" id="PS50020">
    <property type="entry name" value="WW_DOMAIN_2"/>
    <property type="match status" value="1"/>
</dbReference>
<dbReference type="InterPro" id="IPR036020">
    <property type="entry name" value="WW_dom_sf"/>
</dbReference>
<dbReference type="PANTHER" id="PTHR17616">
    <property type="entry name" value="YES-ASSOCIATED PROTEIN YAP1 FAMILY MEMBER"/>
    <property type="match status" value="1"/>
</dbReference>
<organism evidence="6 7">
    <name type="scientific">Mytilus coruscus</name>
    <name type="common">Sea mussel</name>
    <dbReference type="NCBI Taxonomy" id="42192"/>
    <lineage>
        <taxon>Eukaryota</taxon>
        <taxon>Metazoa</taxon>
        <taxon>Spiralia</taxon>
        <taxon>Lophotrochozoa</taxon>
        <taxon>Mollusca</taxon>
        <taxon>Bivalvia</taxon>
        <taxon>Autobranchia</taxon>
        <taxon>Pteriomorphia</taxon>
        <taxon>Mytilida</taxon>
        <taxon>Mytiloidea</taxon>
        <taxon>Mytilidae</taxon>
        <taxon>Mytilinae</taxon>
        <taxon>Mytilus</taxon>
    </lineage>
</organism>
<evidence type="ECO:0000313" key="6">
    <source>
        <dbReference type="EMBL" id="CAC5379974.1"/>
    </source>
</evidence>
<dbReference type="SUPFAM" id="SSF51045">
    <property type="entry name" value="WW domain"/>
    <property type="match status" value="1"/>
</dbReference>
<dbReference type="GO" id="GO:0005737">
    <property type="term" value="C:cytoplasm"/>
    <property type="evidence" value="ECO:0007669"/>
    <property type="project" value="UniProtKB-SubCell"/>
</dbReference>
<dbReference type="EMBL" id="CACVKT020002785">
    <property type="protein sequence ID" value="CAC5379974.1"/>
    <property type="molecule type" value="Genomic_DNA"/>
</dbReference>
<dbReference type="GO" id="GO:0005634">
    <property type="term" value="C:nucleus"/>
    <property type="evidence" value="ECO:0007669"/>
    <property type="project" value="UniProtKB-SubCell"/>
</dbReference>
<dbReference type="GO" id="GO:0035329">
    <property type="term" value="P:hippo signaling"/>
    <property type="evidence" value="ECO:0007669"/>
    <property type="project" value="TreeGrafter"/>
</dbReference>
<evidence type="ECO:0000256" key="4">
    <source>
        <dbReference type="ARBA" id="ARBA00023242"/>
    </source>
</evidence>
<evidence type="ECO:0000259" key="5">
    <source>
        <dbReference type="PROSITE" id="PS50020"/>
    </source>
</evidence>
<sequence length="200" mass="23524">MVNKMIEDVTEKTRFEKDKLSNIVEATKSRIQILTALEEKRKDLEMERQNVDLFNDVKILQEDISEIEIGDLPPLPSIDYKHVMHEINLDGYFGTYSFRLPQRNTFEEYDLMLTHDGSISYVGRNTKIVICSQPLPEGVEMIRNKHGRPFFIDHNAQITRLGIALQKGWEMMFTPEGKPYYVNHKTKKTTWTYPRQQIEN</sequence>